<protein>
    <submittedName>
        <fullName evidence="9">VTT domain-containing protein</fullName>
    </submittedName>
</protein>
<feature type="domain" description="VTT" evidence="8">
    <location>
        <begin position="36"/>
        <end position="161"/>
    </location>
</feature>
<evidence type="ECO:0000256" key="5">
    <source>
        <dbReference type="ARBA" id="ARBA00022989"/>
    </source>
</evidence>
<evidence type="ECO:0000256" key="2">
    <source>
        <dbReference type="ARBA" id="ARBA00010792"/>
    </source>
</evidence>
<dbReference type="InterPro" id="IPR032818">
    <property type="entry name" value="DedA-like"/>
</dbReference>
<keyword evidence="10" id="KW-1185">Reference proteome</keyword>
<feature type="transmembrane region" description="Helical" evidence="7">
    <location>
        <begin position="57"/>
        <end position="77"/>
    </location>
</feature>
<proteinExistence type="inferred from homology"/>
<dbReference type="EMBL" id="CP074402">
    <property type="protein sequence ID" value="QVJ01303.1"/>
    <property type="molecule type" value="Genomic_DNA"/>
</dbReference>
<gene>
    <name evidence="9" type="ORF">KGD82_24735</name>
</gene>
<feature type="transmembrane region" description="Helical" evidence="7">
    <location>
        <begin position="326"/>
        <end position="347"/>
    </location>
</feature>
<evidence type="ECO:0000256" key="3">
    <source>
        <dbReference type="ARBA" id="ARBA00022475"/>
    </source>
</evidence>
<comment type="similarity">
    <text evidence="2">Belongs to the DedA family.</text>
</comment>
<evidence type="ECO:0000313" key="9">
    <source>
        <dbReference type="EMBL" id="QVJ01303.1"/>
    </source>
</evidence>
<evidence type="ECO:0000256" key="7">
    <source>
        <dbReference type="SAM" id="Phobius"/>
    </source>
</evidence>
<comment type="subcellular location">
    <subcellularLocation>
        <location evidence="1">Cell membrane</location>
        <topology evidence="1">Multi-pass membrane protein</topology>
    </subcellularLocation>
</comment>
<keyword evidence="6 7" id="KW-0472">Membrane</keyword>
<feature type="transmembrane region" description="Helical" evidence="7">
    <location>
        <begin position="295"/>
        <end position="319"/>
    </location>
</feature>
<name>A0A975L9V6_9ACTN</name>
<sequence>MGNWEQWLLTVPVGVIYSVALLLPFLESAVFVGLVVPGETGLLVAGAVAGLGHADPFAVAACGIVGAVAGDSVGFLVGRRLGPRLTTGRMGRLIGSARWERAEGFVGRYGGHAVFLGRWVGFARALVPALAGAGGLGYRRFLVWNALGGAVWATSVTLIGYLAGNSWQHVERIFGAAVILVLLAGAVVLFSVVLAKWIARHPDRVRRWAERQAGRPSVRAVLARYDRQVRWLGRRFEPHTVLGLQLTAGIAFIVAGGWFFGAVLQDVIVGEEAVRVDRPILDWLVTHRDAALTSIVVPLHGLTGVWGSLGVAVVGALLTRARRRDLVLALAAWGGAAGSALLVAALVRRVGPPSASALVAPPTGGSFPALEIATTTAVAGVLACLASGRARSWVRAVTCWTVAVLWAGAAGAVAAYLGAVWATDVLGGWALGALWCATLVTSTTQWEHLSAAARTN</sequence>
<dbReference type="Pfam" id="PF09335">
    <property type="entry name" value="VTT_dom"/>
    <property type="match status" value="1"/>
</dbReference>
<dbReference type="AlphaFoldDB" id="A0A975L9V6"/>
<keyword evidence="5 7" id="KW-1133">Transmembrane helix</keyword>
<feature type="transmembrane region" description="Helical" evidence="7">
    <location>
        <begin position="397"/>
        <end position="419"/>
    </location>
</feature>
<keyword evidence="4 7" id="KW-0812">Transmembrane</keyword>
<dbReference type="PANTHER" id="PTHR30353:SF15">
    <property type="entry name" value="INNER MEMBRANE PROTEIN YABI"/>
    <property type="match status" value="1"/>
</dbReference>
<dbReference type="InterPro" id="IPR036938">
    <property type="entry name" value="PAP2/HPO_sf"/>
</dbReference>
<feature type="transmembrane region" description="Helical" evidence="7">
    <location>
        <begin position="240"/>
        <end position="260"/>
    </location>
</feature>
<dbReference type="Proteomes" id="UP000682416">
    <property type="component" value="Chromosome"/>
</dbReference>
<evidence type="ECO:0000313" key="10">
    <source>
        <dbReference type="Proteomes" id="UP000682416"/>
    </source>
</evidence>
<reference evidence="9" key="1">
    <citation type="submission" date="2021-05" db="EMBL/GenBank/DDBJ databases">
        <authorList>
            <person name="Kaiqin L."/>
            <person name="Jian G."/>
        </authorList>
    </citation>
    <scope>NUCLEOTIDE SEQUENCE</scope>
    <source>
        <strain evidence="9">HDS5</strain>
    </source>
</reference>
<dbReference type="RefSeq" id="WP_431868562.1">
    <property type="nucleotide sequence ID" value="NZ_CBDRIY010000005.1"/>
</dbReference>
<evidence type="ECO:0000259" key="8">
    <source>
        <dbReference type="Pfam" id="PF09335"/>
    </source>
</evidence>
<feature type="transmembrane region" description="Helical" evidence="7">
    <location>
        <begin position="6"/>
        <end position="23"/>
    </location>
</feature>
<keyword evidence="3" id="KW-1003">Cell membrane</keyword>
<evidence type="ECO:0000256" key="6">
    <source>
        <dbReference type="ARBA" id="ARBA00023136"/>
    </source>
</evidence>
<evidence type="ECO:0000256" key="1">
    <source>
        <dbReference type="ARBA" id="ARBA00004651"/>
    </source>
</evidence>
<evidence type="ECO:0000256" key="4">
    <source>
        <dbReference type="ARBA" id="ARBA00022692"/>
    </source>
</evidence>
<feature type="transmembrane region" description="Helical" evidence="7">
    <location>
        <begin position="367"/>
        <end position="385"/>
    </location>
</feature>
<dbReference type="Gene3D" id="1.20.144.10">
    <property type="entry name" value="Phosphatidic acid phosphatase type 2/haloperoxidase"/>
    <property type="match status" value="1"/>
</dbReference>
<dbReference type="InterPro" id="IPR032816">
    <property type="entry name" value="VTT_dom"/>
</dbReference>
<dbReference type="KEGG" id="nec:KGD82_24735"/>
<feature type="transmembrane region" description="Helical" evidence="7">
    <location>
        <begin position="173"/>
        <end position="198"/>
    </location>
</feature>
<feature type="transmembrane region" description="Helical" evidence="7">
    <location>
        <begin position="30"/>
        <end position="51"/>
    </location>
</feature>
<accession>A0A975L9V6</accession>
<dbReference type="SUPFAM" id="SSF48317">
    <property type="entry name" value="Acid phosphatase/Vanadium-dependent haloperoxidase"/>
    <property type="match status" value="1"/>
</dbReference>
<dbReference type="GO" id="GO:0005886">
    <property type="term" value="C:plasma membrane"/>
    <property type="evidence" value="ECO:0007669"/>
    <property type="project" value="UniProtKB-SubCell"/>
</dbReference>
<dbReference type="PANTHER" id="PTHR30353">
    <property type="entry name" value="INNER MEMBRANE PROTEIN DEDA-RELATED"/>
    <property type="match status" value="1"/>
</dbReference>
<organism evidence="9 10">
    <name type="scientific">Nocardiopsis eucommiae</name>
    <dbReference type="NCBI Taxonomy" id="2831970"/>
    <lineage>
        <taxon>Bacteria</taxon>
        <taxon>Bacillati</taxon>
        <taxon>Actinomycetota</taxon>
        <taxon>Actinomycetes</taxon>
        <taxon>Streptosporangiales</taxon>
        <taxon>Nocardiopsidaceae</taxon>
        <taxon>Nocardiopsis</taxon>
    </lineage>
</organism>
<feature type="transmembrane region" description="Helical" evidence="7">
    <location>
        <begin position="141"/>
        <end position="161"/>
    </location>
</feature>